<feature type="compositionally biased region" description="Polar residues" evidence="2">
    <location>
        <begin position="1300"/>
        <end position="1352"/>
    </location>
</feature>
<dbReference type="PANTHER" id="PTHR28093:SF1">
    <property type="entry name" value="MORPHOGENESIS-RELATED PROTEIN MSB1"/>
    <property type="match status" value="1"/>
</dbReference>
<feature type="compositionally biased region" description="Pro residues" evidence="2">
    <location>
        <begin position="1260"/>
        <end position="1269"/>
    </location>
</feature>
<feature type="compositionally biased region" description="Basic and acidic residues" evidence="2">
    <location>
        <begin position="1513"/>
        <end position="1526"/>
    </location>
</feature>
<feature type="compositionally biased region" description="Polar residues" evidence="2">
    <location>
        <begin position="1395"/>
        <end position="1404"/>
    </location>
</feature>
<reference evidence="4 5" key="1">
    <citation type="submission" date="2016-02" db="EMBL/GenBank/DDBJ databases">
        <title>Complete genome sequence and transcriptome regulation of the pentose utilising yeast Sugiyamaella lignohabitans.</title>
        <authorList>
            <person name="Bellasio M."/>
            <person name="Peymann A."/>
            <person name="Valli M."/>
            <person name="Sipitzky M."/>
            <person name="Graf A."/>
            <person name="Sauer M."/>
            <person name="Marx H."/>
            <person name="Mattanovich D."/>
        </authorList>
    </citation>
    <scope>NUCLEOTIDE SEQUENCE [LARGE SCALE GENOMIC DNA]</scope>
    <source>
        <strain evidence="4 5">CBS 10342</strain>
    </source>
</reference>
<feature type="region of interest" description="Disordered" evidence="2">
    <location>
        <begin position="418"/>
        <end position="457"/>
    </location>
</feature>
<dbReference type="InterPro" id="IPR012965">
    <property type="entry name" value="Msb1/Mug8_dom"/>
</dbReference>
<feature type="compositionally biased region" description="Pro residues" evidence="2">
    <location>
        <begin position="429"/>
        <end position="446"/>
    </location>
</feature>
<sequence length="1688" mass="182918">MKAGFPMDAFVKIVPRCVETGTHGNILFDFFDLLASIVTHGRQNGLVGRKVTRLAGTWAFDIKKPGAKESTSFAEGLAAWSLAAEATNHMFFAFVRSLSAAPRPGGGTSALPRPLENLLLTEQDYPPEPIYKSKLVAVPMVTLTVGKLSSNPLVLLRRVAKTIRFDNPNVFATEDDFNTLYFLFNEPDTIEYKIADESLRIIKEIVNENPLVTDHPILIKETPKLAYDLRGKTWSKFYNHAFIDPATGDLRRPLTNYVYDDEQLKDIKRVGVPSQEVKALPYPDSPDVRVTKHGVTSRPALAASQDEWDVFLKKSYGQAEKRSSRISADGLVTAGVSQIAISDFFVWVWMSTLSQEQTEVRKATFGRSVVVELVVSPGERRWVVVEEILHPEPPPLKPKPEIKDRPLPRVVPRRVVSSPAAQVVKRKPVPPSPALTASPPPAPIPPEDQHHYHHYYHHHKKPRDLLLAPTEYLDPLVDALAKRLQQNNIIADATTPRPERDIRKVYVDREIQTDLDDSVPSMTISNQQPTNAIGSRNVSNPYSPPPPSGMHNLSIQTESNESNAREPDVKSVVQPEVRFDKPLPHQPQLEEHLPEPFPPIPVSTPRQTKEDDEKSIYYTPKLNDEPSEQPIEPLDRYELEQQRQEQKQLQLQLEQLQKQLQLQQLQIQQHWSSAPSISAAAVQQPISTTTTSAAESTVLPAETTGAASALGASGPSVVTQPLSEASASATAPPTITNATPSGHFAGVPPSVDPQSSRELRSPSGNRSVSQHLPQRISLNSHASGATPSLSAIQTSWLNQEKTSPDPESEGGSRQQFNPMDKPLPTLPVPGQSVSQQAFTQDPAMNNEDQTRKLSVKRKPVGSGESKPNSPLMQNEQQQLVDSIHDLVGASDSKPDQQQMIRRQRSRTLDDSSSGGSFAEFYQRNNYNGGADRYYEDYDRFAGPGERGLYQTDAVGPGGRLMSPFPIDRAAGNGPGGHGPGMREAQGHLGDRNGSIDSADSGGSGRSYPSGTHSGPGMGRIPMRGRHGGANVSGDYGYNRYGPSGYDEHRSSYELPPPTNRFRSNLRDSSSSSGFMMERPYSPAPSSSASQPPHPPQPPHLRQGGAGGFGNIHNHPGDIRSAKKRADLRHNLDSFESPFFGRENRGAGLPGHPPLSGFTGHGPPPGMSSGPPPGNRLPIGYSNHNGVPKASWQQQERERARAFGRPPPERGFSRPPQGRANEFNRPPPPPSNQPPPHPYNDMLADPPVMGPTQSSRSENLPPGPPGPPSSSSPGSGHRMGPQDGPGYSSGFGHPVRPLSDGSHNSSRTPSLASRPSSGDRLQSGSAGSNHVNSHIENPDHINSQVVTHSSSHASAGGPPKIGLLQFEKEFGPRTSSTEELKLAPIPAPGPTPGHSGHNSESSSFLADTRGLGDTGDSGLGDLGGLLARVGETNSEISTSSNSSAAQWLEVKENLRGMRESFAQSNPGAVPPIIHDEPYLAERGKSAQSLLSGLASPDDYFDAVLSTVRRPSVHTGDHVKAVTVKAEEGEPSLASEYGSHGSTPAPSTGQDDHTYNTSRLAYEEQYPGSSKDRTSVHGAPYKSAGLSSPPSSLPKPRSRPVSANFDNSKRGSLPTNFDPHNEHSILRATRAGLLDSSRMASNEDLKTAFSNNTFNPSPTKPANNRNDSEEKISKYSIAGIISAAKRRSQQ</sequence>
<evidence type="ECO:0000313" key="5">
    <source>
        <dbReference type="Proteomes" id="UP000189580"/>
    </source>
</evidence>
<dbReference type="Pfam" id="PF08101">
    <property type="entry name" value="Msb1-Mug8_dom"/>
    <property type="match status" value="1"/>
</dbReference>
<feature type="region of interest" description="Disordered" evidence="2">
    <location>
        <begin position="1644"/>
        <end position="1670"/>
    </location>
</feature>
<evidence type="ECO:0000313" key="4">
    <source>
        <dbReference type="EMBL" id="ANB13414.1"/>
    </source>
</evidence>
<feature type="region of interest" description="Disordered" evidence="2">
    <location>
        <begin position="1047"/>
        <end position="1417"/>
    </location>
</feature>
<organism evidence="4 5">
    <name type="scientific">Sugiyamaella lignohabitans</name>
    <dbReference type="NCBI Taxonomy" id="796027"/>
    <lineage>
        <taxon>Eukaryota</taxon>
        <taxon>Fungi</taxon>
        <taxon>Dikarya</taxon>
        <taxon>Ascomycota</taxon>
        <taxon>Saccharomycotina</taxon>
        <taxon>Dipodascomycetes</taxon>
        <taxon>Dipodascales</taxon>
        <taxon>Trichomonascaceae</taxon>
        <taxon>Sugiyamaella</taxon>
    </lineage>
</organism>
<feature type="region of interest" description="Disordered" evidence="2">
    <location>
        <begin position="514"/>
        <end position="612"/>
    </location>
</feature>
<evidence type="ECO:0000256" key="2">
    <source>
        <dbReference type="SAM" id="MobiDB-lite"/>
    </source>
</evidence>
<dbReference type="EMBL" id="CP014501">
    <property type="protein sequence ID" value="ANB13414.1"/>
    <property type="molecule type" value="Genomic_DNA"/>
</dbReference>
<feature type="compositionally biased region" description="Polar residues" evidence="2">
    <location>
        <begin position="1646"/>
        <end position="1663"/>
    </location>
</feature>
<feature type="compositionally biased region" description="Polar residues" evidence="2">
    <location>
        <begin position="551"/>
        <end position="562"/>
    </location>
</feature>
<feature type="compositionally biased region" description="Low complexity" evidence="2">
    <location>
        <begin position="721"/>
        <end position="741"/>
    </location>
</feature>
<dbReference type="RefSeq" id="XP_018735891.1">
    <property type="nucleotide sequence ID" value="XM_018878605.1"/>
</dbReference>
<feature type="compositionally biased region" description="Pro residues" evidence="2">
    <location>
        <begin position="1224"/>
        <end position="1237"/>
    </location>
</feature>
<feature type="region of interest" description="Disordered" evidence="2">
    <location>
        <begin position="1506"/>
        <end position="1620"/>
    </location>
</feature>
<proteinExistence type="predicted"/>
<dbReference type="OrthoDB" id="3362494at2759"/>
<feature type="region of interest" description="Disordered" evidence="2">
    <location>
        <begin position="888"/>
        <end position="920"/>
    </location>
</feature>
<dbReference type="PANTHER" id="PTHR28093">
    <property type="entry name" value="MORPHOGENESIS-RELATED PROTEIN MSB1"/>
    <property type="match status" value="1"/>
</dbReference>
<protein>
    <submittedName>
        <fullName evidence="4">Msb1p</fullName>
    </submittedName>
</protein>
<feature type="compositionally biased region" description="Basic and acidic residues" evidence="2">
    <location>
        <begin position="1365"/>
        <end position="1380"/>
    </location>
</feature>
<dbReference type="GeneID" id="30033537"/>
<feature type="domain" description="Meiotically up-regulated protein Msb1/Mug8" evidence="3">
    <location>
        <begin position="2"/>
        <end position="387"/>
    </location>
</feature>
<feature type="compositionally biased region" description="Pro residues" evidence="2">
    <location>
        <begin position="1161"/>
        <end position="1174"/>
    </location>
</feature>
<dbReference type="InterPro" id="IPR037508">
    <property type="entry name" value="Msb1/Mug8"/>
</dbReference>
<feature type="compositionally biased region" description="Polar residues" evidence="2">
    <location>
        <begin position="831"/>
        <end position="847"/>
    </location>
</feature>
<feature type="region of interest" description="Disordered" evidence="2">
    <location>
        <begin position="798"/>
        <end position="873"/>
    </location>
</feature>
<feature type="compositionally biased region" description="Polar residues" evidence="2">
    <location>
        <begin position="761"/>
        <end position="771"/>
    </location>
</feature>
<accession>A0A167DXJ1</accession>
<feature type="coiled-coil region" evidence="1">
    <location>
        <begin position="634"/>
        <end position="666"/>
    </location>
</feature>
<feature type="region of interest" description="Disordered" evidence="2">
    <location>
        <begin position="721"/>
        <end position="771"/>
    </location>
</feature>
<keyword evidence="1" id="KW-0175">Coiled coil</keyword>
<dbReference type="Proteomes" id="UP000189580">
    <property type="component" value="Chromosome a"/>
</dbReference>
<evidence type="ECO:0000256" key="1">
    <source>
        <dbReference type="SAM" id="Coils"/>
    </source>
</evidence>
<feature type="region of interest" description="Disordered" evidence="2">
    <location>
        <begin position="950"/>
        <end position="1035"/>
    </location>
</feature>
<gene>
    <name evidence="4" type="primary">MSB1</name>
    <name evidence="4" type="ORF">AWJ20_1705</name>
</gene>
<dbReference type="KEGG" id="slb:AWJ20_1705"/>
<feature type="compositionally biased region" description="Basic and acidic residues" evidence="2">
    <location>
        <begin position="577"/>
        <end position="594"/>
    </location>
</feature>
<name>A0A167DXJ1_9ASCO</name>
<feature type="compositionally biased region" description="Basic and acidic residues" evidence="2">
    <location>
        <begin position="1114"/>
        <end position="1132"/>
    </location>
</feature>
<feature type="compositionally biased region" description="Polar residues" evidence="2">
    <location>
        <begin position="520"/>
        <end position="538"/>
    </location>
</feature>
<evidence type="ECO:0000259" key="3">
    <source>
        <dbReference type="Pfam" id="PF08101"/>
    </source>
</evidence>
<feature type="compositionally biased region" description="Polar residues" evidence="2">
    <location>
        <begin position="1538"/>
        <end position="1557"/>
    </location>
</feature>
<keyword evidence="5" id="KW-1185">Reference proteome</keyword>
<feature type="compositionally biased region" description="Basic and acidic residues" evidence="2">
    <location>
        <begin position="1194"/>
        <end position="1211"/>
    </location>
</feature>